<protein>
    <submittedName>
        <fullName evidence="1">Uncharacterized protein</fullName>
    </submittedName>
</protein>
<proteinExistence type="predicted"/>
<reference evidence="1" key="1">
    <citation type="submission" date="2017-05" db="UniProtKB">
        <authorList>
            <consortium name="EnsemblMetazoa"/>
        </authorList>
    </citation>
    <scope>IDENTIFICATION</scope>
</reference>
<dbReference type="EnsemblMetazoa" id="Aqu2.1.16039_001">
    <property type="protein sequence ID" value="Aqu2.1.16039_001"/>
    <property type="gene ID" value="Aqu2.1.16039"/>
</dbReference>
<dbReference type="InParanoid" id="A0A1X7TM70"/>
<evidence type="ECO:0000313" key="1">
    <source>
        <dbReference type="EnsemblMetazoa" id="Aqu2.1.16039_001"/>
    </source>
</evidence>
<dbReference type="AlphaFoldDB" id="A0A1X7TM70"/>
<accession>A0A1X7TM70</accession>
<organism evidence="1">
    <name type="scientific">Amphimedon queenslandica</name>
    <name type="common">Sponge</name>
    <dbReference type="NCBI Taxonomy" id="400682"/>
    <lineage>
        <taxon>Eukaryota</taxon>
        <taxon>Metazoa</taxon>
        <taxon>Porifera</taxon>
        <taxon>Demospongiae</taxon>
        <taxon>Heteroscleromorpha</taxon>
        <taxon>Haplosclerida</taxon>
        <taxon>Niphatidae</taxon>
        <taxon>Amphimedon</taxon>
    </lineage>
</organism>
<sequence>PEALQFLGSLVGNILEQSSPGRHLHLSSHLRLPLYHPPQYQRPRHRDCKRQRAHMTCSELKYSH</sequence>
<name>A0A1X7TM70_AMPQE</name>